<evidence type="ECO:0000313" key="6">
    <source>
        <dbReference type="EMBL" id="CAD7703128.1"/>
    </source>
</evidence>
<dbReference type="InterPro" id="IPR023476">
    <property type="entry name" value="Pep_tRNA_hydro_II_dom_sf"/>
</dbReference>
<evidence type="ECO:0000256" key="2">
    <source>
        <dbReference type="ARBA" id="ARBA00022801"/>
    </source>
</evidence>
<keyword evidence="2" id="KW-0378">Hydrolase</keyword>
<protein>
    <recommendedName>
        <fullName evidence="1">peptidyl-tRNA hydrolase</fullName>
        <ecNumber evidence="1">3.1.1.29</ecNumber>
    </recommendedName>
</protein>
<name>A0A8S1J758_9CHLO</name>
<organism evidence="6 7">
    <name type="scientific">Ostreobium quekettii</name>
    <dbReference type="NCBI Taxonomy" id="121088"/>
    <lineage>
        <taxon>Eukaryota</taxon>
        <taxon>Viridiplantae</taxon>
        <taxon>Chlorophyta</taxon>
        <taxon>core chlorophytes</taxon>
        <taxon>Ulvophyceae</taxon>
        <taxon>TCBD clade</taxon>
        <taxon>Bryopsidales</taxon>
        <taxon>Ostreobineae</taxon>
        <taxon>Ostreobiaceae</taxon>
        <taxon>Ostreobium</taxon>
    </lineage>
</organism>
<evidence type="ECO:0000256" key="3">
    <source>
        <dbReference type="ARBA" id="ARBA00038050"/>
    </source>
</evidence>
<sequence length="218" mass="23042">MDRLLARAAIAGAAFLSGWALGVRRGQRDRKIAKPGFPGEKKERKKLEGAAREDLERVEGSVGVAIGLPPAHAGSRGGLGRSRESSPSVSDGEGEMGEGRVGGGHRMVLVVRMDLRLAKGKVGSLLCHAALGQFKKMHRAKNPHLWDWERDGRSTVVLRVPNEGGLAALKDAARASGIPTHTVVDRSADHSGPVKAVMALGPYGADAISQVTGHLNLY</sequence>
<dbReference type="EC" id="3.1.1.29" evidence="1"/>
<dbReference type="OrthoDB" id="1733656at2759"/>
<comment type="similarity">
    <text evidence="3">Belongs to the PTH2 family.</text>
</comment>
<dbReference type="AlphaFoldDB" id="A0A8S1J758"/>
<dbReference type="Pfam" id="PF01981">
    <property type="entry name" value="PTH2"/>
    <property type="match status" value="1"/>
</dbReference>
<feature type="region of interest" description="Disordered" evidence="5">
    <location>
        <begin position="66"/>
        <end position="101"/>
    </location>
</feature>
<feature type="compositionally biased region" description="Basic and acidic residues" evidence="5">
    <location>
        <begin position="39"/>
        <end position="54"/>
    </location>
</feature>
<dbReference type="PANTHER" id="PTHR12649">
    <property type="entry name" value="PEPTIDYL-TRNA HYDROLASE 2"/>
    <property type="match status" value="1"/>
</dbReference>
<evidence type="ECO:0000256" key="4">
    <source>
        <dbReference type="ARBA" id="ARBA00048707"/>
    </source>
</evidence>
<dbReference type="PANTHER" id="PTHR12649:SF11">
    <property type="entry name" value="PEPTIDYL-TRNA HYDROLASE 2, MITOCHONDRIAL"/>
    <property type="match status" value="1"/>
</dbReference>
<dbReference type="SUPFAM" id="SSF102462">
    <property type="entry name" value="Peptidyl-tRNA hydrolase II"/>
    <property type="match status" value="1"/>
</dbReference>
<accession>A0A8S1J758</accession>
<keyword evidence="7" id="KW-1185">Reference proteome</keyword>
<dbReference type="GO" id="GO:0005829">
    <property type="term" value="C:cytosol"/>
    <property type="evidence" value="ECO:0007669"/>
    <property type="project" value="TreeGrafter"/>
</dbReference>
<evidence type="ECO:0000256" key="5">
    <source>
        <dbReference type="SAM" id="MobiDB-lite"/>
    </source>
</evidence>
<comment type="caution">
    <text evidence="6">The sequence shown here is derived from an EMBL/GenBank/DDBJ whole genome shotgun (WGS) entry which is preliminary data.</text>
</comment>
<dbReference type="Gene3D" id="3.40.1490.10">
    <property type="entry name" value="Bit1"/>
    <property type="match status" value="1"/>
</dbReference>
<dbReference type="GO" id="GO:0004045">
    <property type="term" value="F:peptidyl-tRNA hydrolase activity"/>
    <property type="evidence" value="ECO:0007669"/>
    <property type="project" value="UniProtKB-EC"/>
</dbReference>
<dbReference type="InterPro" id="IPR002833">
    <property type="entry name" value="PTH2"/>
</dbReference>
<dbReference type="FunFam" id="3.40.1490.10:FF:000002">
    <property type="entry name" value="Peptidyl-tRNA hydrolase 2, mitochondrial"/>
    <property type="match status" value="1"/>
</dbReference>
<feature type="region of interest" description="Disordered" evidence="5">
    <location>
        <begin position="27"/>
        <end position="54"/>
    </location>
</feature>
<evidence type="ECO:0000313" key="7">
    <source>
        <dbReference type="Proteomes" id="UP000708148"/>
    </source>
</evidence>
<evidence type="ECO:0000256" key="1">
    <source>
        <dbReference type="ARBA" id="ARBA00013260"/>
    </source>
</evidence>
<reference evidence="6" key="1">
    <citation type="submission" date="2020-12" db="EMBL/GenBank/DDBJ databases">
        <authorList>
            <person name="Iha C."/>
        </authorList>
    </citation>
    <scope>NUCLEOTIDE SEQUENCE</scope>
</reference>
<gene>
    <name evidence="6" type="ORF">OSTQU699_LOCUS8485</name>
</gene>
<dbReference type="Proteomes" id="UP000708148">
    <property type="component" value="Unassembled WGS sequence"/>
</dbReference>
<dbReference type="EMBL" id="CAJHUC010002070">
    <property type="protein sequence ID" value="CAD7703128.1"/>
    <property type="molecule type" value="Genomic_DNA"/>
</dbReference>
<comment type="catalytic activity">
    <reaction evidence="4">
        <text>an N-acyl-L-alpha-aminoacyl-tRNA + H2O = an N-acyl-L-amino acid + a tRNA + H(+)</text>
        <dbReference type="Rhea" id="RHEA:54448"/>
        <dbReference type="Rhea" id="RHEA-COMP:10123"/>
        <dbReference type="Rhea" id="RHEA-COMP:13883"/>
        <dbReference type="ChEBI" id="CHEBI:15377"/>
        <dbReference type="ChEBI" id="CHEBI:15378"/>
        <dbReference type="ChEBI" id="CHEBI:59874"/>
        <dbReference type="ChEBI" id="CHEBI:78442"/>
        <dbReference type="ChEBI" id="CHEBI:138191"/>
        <dbReference type="EC" id="3.1.1.29"/>
    </reaction>
</comment>
<proteinExistence type="inferred from homology"/>